<dbReference type="InterPro" id="IPR050498">
    <property type="entry name" value="Ycf3"/>
</dbReference>
<comment type="caution">
    <text evidence="4">The sequence shown here is derived from an EMBL/GenBank/DDBJ whole genome shotgun (WGS) entry which is preliminary data.</text>
</comment>
<keyword evidence="1" id="KW-0677">Repeat</keyword>
<gene>
    <name evidence="4" type="ORF">TrCOL_g13164</name>
</gene>
<sequence>MGNNLPLAEIDKRLVQTPGADNIDGMEVKGGEGGGRGGRGGEEKAMTPAQAFRARMRAMTPHDRAMRRLEWRWEKHLSLWSSSTVKIQRLVRGIQSRDKTARAKSYKQGIASALKIVLKAGRDVTKGKSEDAVWSCDRAIKVDEGCRLGRLVRGRAKYRLGDFEGAVEDFKEAALGVTKGGEEEELEIMRYRMILGDRYHRPMETFEKLKVFVLATLADSFHDPSPPSCMSMVQVCASANLGRCYLKLGNPSSSIPCFTEVIESRGEVSDVPSMHFFRGAAYCLTHSFVDAVSDFTIAVELSPTDVENYVRRAIALWCLQDWDEALKDMDTAVDMTPTSRLYGLRGRLHCCMRNWQEAIMDYKRAIAVAKGLGERNLKAEEGLRTATLKQEPLPLVSLHDA</sequence>
<keyword evidence="5" id="KW-1185">Reference proteome</keyword>
<accession>A0A9W7GP91</accession>
<evidence type="ECO:0000256" key="1">
    <source>
        <dbReference type="ARBA" id="ARBA00022737"/>
    </source>
</evidence>
<feature type="region of interest" description="Disordered" evidence="3">
    <location>
        <begin position="19"/>
        <end position="43"/>
    </location>
</feature>
<dbReference type="PANTHER" id="PTHR44858:SF1">
    <property type="entry name" value="UDP-N-ACETYLGLUCOSAMINE--PEPTIDE N-ACETYLGLUCOSAMINYLTRANSFERASE SPINDLY-RELATED"/>
    <property type="match status" value="1"/>
</dbReference>
<dbReference type="InterPro" id="IPR019734">
    <property type="entry name" value="TPR_rpt"/>
</dbReference>
<evidence type="ECO:0000313" key="5">
    <source>
        <dbReference type="Proteomes" id="UP001165065"/>
    </source>
</evidence>
<evidence type="ECO:0000256" key="2">
    <source>
        <dbReference type="ARBA" id="ARBA00022803"/>
    </source>
</evidence>
<dbReference type="AlphaFoldDB" id="A0A9W7GP91"/>
<dbReference type="SUPFAM" id="SSF48452">
    <property type="entry name" value="TPR-like"/>
    <property type="match status" value="2"/>
</dbReference>
<evidence type="ECO:0000313" key="4">
    <source>
        <dbReference type="EMBL" id="GMI47522.1"/>
    </source>
</evidence>
<protein>
    <submittedName>
        <fullName evidence="4">Uncharacterized protein</fullName>
    </submittedName>
</protein>
<dbReference type="EMBL" id="BRYA01000348">
    <property type="protein sequence ID" value="GMI47522.1"/>
    <property type="molecule type" value="Genomic_DNA"/>
</dbReference>
<dbReference type="Proteomes" id="UP001165065">
    <property type="component" value="Unassembled WGS sequence"/>
</dbReference>
<keyword evidence="2" id="KW-0802">TPR repeat</keyword>
<proteinExistence type="predicted"/>
<name>A0A9W7GP91_9STRA</name>
<dbReference type="PROSITE" id="PS50096">
    <property type="entry name" value="IQ"/>
    <property type="match status" value="1"/>
</dbReference>
<organism evidence="4 5">
    <name type="scientific">Triparma columacea</name>
    <dbReference type="NCBI Taxonomy" id="722753"/>
    <lineage>
        <taxon>Eukaryota</taxon>
        <taxon>Sar</taxon>
        <taxon>Stramenopiles</taxon>
        <taxon>Ochrophyta</taxon>
        <taxon>Bolidophyceae</taxon>
        <taxon>Parmales</taxon>
        <taxon>Triparmaceae</taxon>
        <taxon>Triparma</taxon>
    </lineage>
</organism>
<dbReference type="Gene3D" id="1.25.40.10">
    <property type="entry name" value="Tetratricopeptide repeat domain"/>
    <property type="match status" value="2"/>
</dbReference>
<dbReference type="PANTHER" id="PTHR44858">
    <property type="entry name" value="TETRATRICOPEPTIDE REPEAT PROTEIN 6"/>
    <property type="match status" value="1"/>
</dbReference>
<dbReference type="Pfam" id="PF13181">
    <property type="entry name" value="TPR_8"/>
    <property type="match status" value="1"/>
</dbReference>
<dbReference type="OrthoDB" id="1926212at2759"/>
<dbReference type="InterPro" id="IPR011990">
    <property type="entry name" value="TPR-like_helical_dom_sf"/>
</dbReference>
<reference evidence="5" key="1">
    <citation type="journal article" date="2023" name="Commun. Biol.">
        <title>Genome analysis of Parmales, the sister group of diatoms, reveals the evolutionary specialization of diatoms from phago-mixotrophs to photoautotrophs.</title>
        <authorList>
            <person name="Ban H."/>
            <person name="Sato S."/>
            <person name="Yoshikawa S."/>
            <person name="Yamada K."/>
            <person name="Nakamura Y."/>
            <person name="Ichinomiya M."/>
            <person name="Sato N."/>
            <person name="Blanc-Mathieu R."/>
            <person name="Endo H."/>
            <person name="Kuwata A."/>
            <person name="Ogata H."/>
        </authorList>
    </citation>
    <scope>NUCLEOTIDE SEQUENCE [LARGE SCALE GENOMIC DNA]</scope>
</reference>
<dbReference type="SMART" id="SM00028">
    <property type="entry name" value="TPR"/>
    <property type="match status" value="4"/>
</dbReference>
<evidence type="ECO:0000256" key="3">
    <source>
        <dbReference type="SAM" id="MobiDB-lite"/>
    </source>
</evidence>